<keyword evidence="3 4" id="KW-0472">Membrane</keyword>
<dbReference type="OrthoDB" id="9631427at2759"/>
<protein>
    <submittedName>
        <fullName evidence="3 4">Transmembrane protein 191C isoform X1</fullName>
    </submittedName>
</protein>
<dbReference type="InterPro" id="IPR028186">
    <property type="entry name" value="TMEM191B/C"/>
</dbReference>
<dbReference type="RefSeq" id="XP_035870585.1">
    <property type="nucleotide sequence ID" value="XM_036014692.1"/>
</dbReference>
<evidence type="ECO:0000313" key="3">
    <source>
        <dbReference type="RefSeq" id="XP_035870584.1"/>
    </source>
</evidence>
<evidence type="ECO:0000256" key="1">
    <source>
        <dbReference type="SAM" id="MobiDB-lite"/>
    </source>
</evidence>
<keyword evidence="3 4" id="KW-0812">Transmembrane</keyword>
<evidence type="ECO:0000313" key="2">
    <source>
        <dbReference type="Proteomes" id="UP000504628"/>
    </source>
</evidence>
<accession>A0A7E6CU58</accession>
<organism evidence="2 4">
    <name type="scientific">Phyllostomus discolor</name>
    <name type="common">pale spear-nosed bat</name>
    <dbReference type="NCBI Taxonomy" id="89673"/>
    <lineage>
        <taxon>Eukaryota</taxon>
        <taxon>Metazoa</taxon>
        <taxon>Chordata</taxon>
        <taxon>Craniata</taxon>
        <taxon>Vertebrata</taxon>
        <taxon>Euteleostomi</taxon>
        <taxon>Mammalia</taxon>
        <taxon>Eutheria</taxon>
        <taxon>Laurasiatheria</taxon>
        <taxon>Chiroptera</taxon>
        <taxon>Yangochiroptera</taxon>
        <taxon>Phyllostomidae</taxon>
        <taxon>Phyllostominae</taxon>
        <taxon>Phyllostomus</taxon>
    </lineage>
</organism>
<dbReference type="Pfam" id="PF15194">
    <property type="entry name" value="TMEM191C"/>
    <property type="match status" value="1"/>
</dbReference>
<sequence>MRRPGASGVPRARGTAVRCGGMLSGRASDLPWTQWKKQLELLEAKHAMQAEGLRQGAQRTEEAWASFQEQSGVLQELQGKVMEAAAALDASRGSAELCNSQSRRVQDCAGSLMEEVAKAECVSAYPGGEGWSRDRPHRSPPSAKSAPMGLPLTPTGTRLPTRTPPLRPTRPHEDPNSRGPGPGGSRPLRETPRRSPAAAVELDATPPPRRRSGYFAARARRAPGGPRDWPREHRARVRPPTSTLRDSAGLSVRASFGHQVVGTERAADAAAAAAARLSGAGAALPAAGQPRSLPPPASAPGVGHRLPPPALYAVPAARAARARVAARLGFITSAAVTCTSVSRVVSGCLGEAKGKHLRVGRVPVGAQRQALTPRPQWAGGLPGRRCV</sequence>
<gene>
    <name evidence="3 4" type="primary">TMEM191C</name>
</gene>
<feature type="region of interest" description="Disordered" evidence="1">
    <location>
        <begin position="125"/>
        <end position="246"/>
    </location>
</feature>
<dbReference type="Proteomes" id="UP000504628">
    <property type="component" value="Chromosome 13"/>
</dbReference>
<dbReference type="RefSeq" id="XP_035870584.1">
    <property type="nucleotide sequence ID" value="XM_036014691.1"/>
</dbReference>
<name>A0A7E6CU58_9CHIR</name>
<keyword evidence="2" id="KW-1185">Reference proteome</keyword>
<dbReference type="GeneID" id="114510077"/>
<dbReference type="PANTHER" id="PTHR38498:SF1">
    <property type="entry name" value="TRANSMEMBRANE PROTEIN 191B-RELATED"/>
    <property type="match status" value="1"/>
</dbReference>
<proteinExistence type="predicted"/>
<reference evidence="3 4" key="1">
    <citation type="submission" date="2025-04" db="UniProtKB">
        <authorList>
            <consortium name="RefSeq"/>
        </authorList>
    </citation>
    <scope>IDENTIFICATION</scope>
    <source>
        <tissue evidence="3 4">Muscle</tissue>
    </source>
</reference>
<feature type="compositionally biased region" description="Low complexity" evidence="1">
    <location>
        <begin position="149"/>
        <end position="161"/>
    </location>
</feature>
<dbReference type="PANTHER" id="PTHR38498">
    <property type="entry name" value="TRANSMEMBRANE PROTEIN 191B-RELATED"/>
    <property type="match status" value="1"/>
</dbReference>
<dbReference type="CTD" id="645426"/>
<dbReference type="AlphaFoldDB" id="A0A7E6CU58"/>
<evidence type="ECO:0000313" key="4">
    <source>
        <dbReference type="RefSeq" id="XP_035870585.1"/>
    </source>
</evidence>